<organism evidence="1 2">
    <name type="scientific">Aestuariivirga litoralis</name>
    <dbReference type="NCBI Taxonomy" id="2650924"/>
    <lineage>
        <taxon>Bacteria</taxon>
        <taxon>Pseudomonadati</taxon>
        <taxon>Pseudomonadota</taxon>
        <taxon>Alphaproteobacteria</taxon>
        <taxon>Hyphomicrobiales</taxon>
        <taxon>Aestuariivirgaceae</taxon>
        <taxon>Aestuariivirga</taxon>
    </lineage>
</organism>
<evidence type="ECO:0000313" key="2">
    <source>
        <dbReference type="Proteomes" id="UP000248795"/>
    </source>
</evidence>
<comment type="caution">
    <text evidence="1">The sequence shown here is derived from an EMBL/GenBank/DDBJ whole genome shotgun (WGS) entry which is preliminary data.</text>
</comment>
<proteinExistence type="predicted"/>
<evidence type="ECO:0000313" key="1">
    <source>
        <dbReference type="EMBL" id="PZF78741.1"/>
    </source>
</evidence>
<dbReference type="EMBL" id="QKVK01000001">
    <property type="protein sequence ID" value="PZF78741.1"/>
    <property type="molecule type" value="Genomic_DNA"/>
</dbReference>
<dbReference type="Proteomes" id="UP000248795">
    <property type="component" value="Unassembled WGS sequence"/>
</dbReference>
<gene>
    <name evidence="1" type="ORF">DK847_02750</name>
</gene>
<keyword evidence="2" id="KW-1185">Reference proteome</keyword>
<name>A0A2W2AU28_9HYPH</name>
<protein>
    <recommendedName>
        <fullName evidence="3">DUF1330 domain-containing protein</fullName>
    </recommendedName>
</protein>
<dbReference type="AlphaFoldDB" id="A0A2W2AU28"/>
<evidence type="ECO:0008006" key="3">
    <source>
        <dbReference type="Google" id="ProtNLM"/>
    </source>
</evidence>
<reference evidence="2" key="1">
    <citation type="submission" date="2018-06" db="EMBL/GenBank/DDBJ databases">
        <title>Aestuariibacter litoralis strain KCTC 52945T.</title>
        <authorList>
            <person name="Li X."/>
            <person name="Salam N."/>
            <person name="Li J.-L."/>
            <person name="Chen Y.-M."/>
            <person name="Yang Z.-W."/>
            <person name="Zhang L.-Y."/>
            <person name="Han M.-X."/>
            <person name="Xiao M."/>
            <person name="Li W.-J."/>
        </authorList>
    </citation>
    <scope>NUCLEOTIDE SEQUENCE [LARGE SCALE GENOMIC DNA]</scope>
    <source>
        <strain evidence="2">KCTC 52945</strain>
    </source>
</reference>
<sequence length="101" mass="11445">MRLVRFYLPLRDNAGGAFPARMFRAVEAELSGRFGGVTAHLQSPASGLWHDGGEMHADDVVIFEVLTQDGDRDWWSAYRARLAHDFRQKSILMMLQPVEVV</sequence>
<accession>A0A2W2AU28</accession>